<reference evidence="1" key="1">
    <citation type="journal article" date="2014" name="Genome Biol. Evol.">
        <title>Genome evolution and plasticity of Serratia marcescens, an important multidrug-resistant nosocomial pathogen.</title>
        <authorList>
            <person name="Iguchi A."/>
            <person name="Nagaya Y."/>
            <person name="Pradel E."/>
            <person name="Ooka T."/>
            <person name="Ogura Y."/>
            <person name="Katsura K."/>
            <person name="Kurokawa K."/>
            <person name="Oshima K."/>
            <person name="Hattori M."/>
            <person name="Parkhill J."/>
            <person name="Sebaihia M."/>
            <person name="Coulthurst S.J."/>
            <person name="Gotoh N."/>
            <person name="Thomson N.R."/>
            <person name="Ewbank J.J."/>
            <person name="Hayashi T."/>
        </authorList>
    </citation>
    <scope>NUCLEOTIDE SEQUENCE</scope>
    <source>
        <strain evidence="1">SM39</strain>
    </source>
</reference>
<dbReference type="KEGG" id="smar:SM39_0558"/>
<dbReference type="Pfam" id="PF10834">
    <property type="entry name" value="DUF2560"/>
    <property type="match status" value="1"/>
</dbReference>
<evidence type="ECO:0000313" key="1">
    <source>
        <dbReference type="EMBL" id="BAO32620.1"/>
    </source>
</evidence>
<dbReference type="EMBL" id="AP013063">
    <property type="protein sequence ID" value="BAO32620.1"/>
    <property type="molecule type" value="Genomic_DNA"/>
</dbReference>
<accession>A0AAT9E821</accession>
<dbReference type="InterPro" id="IPR022544">
    <property type="entry name" value="Phage_P22_Orf80"/>
</dbReference>
<sequence length="86" mass="9502">MSETVEITQGQRIRLSILELVEYDTAAAAQAISFVDDDPFKAALFEKQYLRHAGVAFDIIPRTLKAIQESKEALPLLLPAEVSQNG</sequence>
<protein>
    <submittedName>
        <fullName evidence="1">Uncharacterized protein</fullName>
    </submittedName>
</protein>
<organism evidence="1">
    <name type="scientific">Serratia marcescens SM39</name>
    <dbReference type="NCBI Taxonomy" id="1334564"/>
    <lineage>
        <taxon>Bacteria</taxon>
        <taxon>Pseudomonadati</taxon>
        <taxon>Pseudomonadota</taxon>
        <taxon>Gammaproteobacteria</taxon>
        <taxon>Enterobacterales</taxon>
        <taxon>Yersiniaceae</taxon>
        <taxon>Serratia</taxon>
    </lineage>
</organism>
<dbReference type="RefSeq" id="WP_041033779.1">
    <property type="nucleotide sequence ID" value="NZ_AP013063.1"/>
</dbReference>
<gene>
    <name evidence="1" type="ORF">SM39_0558</name>
</gene>
<proteinExistence type="predicted"/>
<name>A0AAT9E821_SERMA</name>
<dbReference type="AlphaFoldDB" id="A0AAT9E821"/>